<keyword evidence="2" id="KW-1133">Transmembrane helix</keyword>
<protein>
    <submittedName>
        <fullName evidence="4">von Willebrand factor type A domain protein</fullName>
    </submittedName>
</protein>
<dbReference type="Pfam" id="PF02018">
    <property type="entry name" value="CBM_4_9"/>
    <property type="match status" value="1"/>
</dbReference>
<dbReference type="InterPro" id="IPR008979">
    <property type="entry name" value="Galactose-bd-like_sf"/>
</dbReference>
<gene>
    <name evidence="4" type="ORF">HVS_10860</name>
</gene>
<organism evidence="4 5">
    <name type="scientific">Acetivibrio saccincola</name>
    <dbReference type="NCBI Taxonomy" id="1677857"/>
    <lineage>
        <taxon>Bacteria</taxon>
        <taxon>Bacillati</taxon>
        <taxon>Bacillota</taxon>
        <taxon>Clostridia</taxon>
        <taxon>Eubacteriales</taxon>
        <taxon>Oscillospiraceae</taxon>
        <taxon>Acetivibrio</taxon>
    </lineage>
</organism>
<dbReference type="KEGG" id="hsc:HVS_10860"/>
<dbReference type="Gene3D" id="3.40.50.410">
    <property type="entry name" value="von Willebrand factor, type A domain"/>
    <property type="match status" value="1"/>
</dbReference>
<keyword evidence="2" id="KW-0472">Membrane</keyword>
<feature type="domain" description="VWFA" evidence="3">
    <location>
        <begin position="510"/>
        <end position="732"/>
    </location>
</feature>
<accession>A0A2K9E2T6</accession>
<reference evidence="4 5" key="1">
    <citation type="submission" date="2017-12" db="EMBL/GenBank/DDBJ databases">
        <title>Complete genome sequence of Herbivorax saccincola GGR1, a novel Cellulosome-producing hydrolytic bacterium in a thermophilic biogas plant, established by Illumina and Nanopore MinION sequencing.</title>
        <authorList>
            <person name="Pechtl A."/>
            <person name="Ruckert C."/>
            <person name="Koeck D.E."/>
            <person name="Maus I."/>
            <person name="Winkler A."/>
            <person name="Kalinowski J."/>
            <person name="Puhler A."/>
            <person name="Schwarz W.W."/>
            <person name="Zverlov V.V."/>
            <person name="Schluter A."/>
            <person name="Liebl W."/>
        </authorList>
    </citation>
    <scope>NUCLEOTIDE SEQUENCE [LARGE SCALE GENOMIC DNA]</scope>
    <source>
        <strain evidence="5">SR1</strain>
    </source>
</reference>
<dbReference type="PROSITE" id="PS50234">
    <property type="entry name" value="VWFA"/>
    <property type="match status" value="1"/>
</dbReference>
<proteinExistence type="predicted"/>
<dbReference type="InterPro" id="IPR003305">
    <property type="entry name" value="CenC_carb-bd"/>
</dbReference>
<evidence type="ECO:0000256" key="2">
    <source>
        <dbReference type="SAM" id="Phobius"/>
    </source>
</evidence>
<dbReference type="SUPFAM" id="SSF49785">
    <property type="entry name" value="Galactose-binding domain-like"/>
    <property type="match status" value="1"/>
</dbReference>
<dbReference type="Proteomes" id="UP000233534">
    <property type="component" value="Chromosome"/>
</dbReference>
<evidence type="ECO:0000256" key="1">
    <source>
        <dbReference type="ARBA" id="ARBA00022801"/>
    </source>
</evidence>
<dbReference type="RefSeq" id="WP_101302184.1">
    <property type="nucleotide sequence ID" value="NZ_CP025197.1"/>
</dbReference>
<evidence type="ECO:0000313" key="5">
    <source>
        <dbReference type="Proteomes" id="UP000233534"/>
    </source>
</evidence>
<dbReference type="Gene3D" id="2.60.120.260">
    <property type="entry name" value="Galactose-binding domain-like"/>
    <property type="match status" value="1"/>
</dbReference>
<feature type="transmembrane region" description="Helical" evidence="2">
    <location>
        <begin position="7"/>
        <end position="29"/>
    </location>
</feature>
<dbReference type="InterPro" id="IPR036465">
    <property type="entry name" value="vWFA_dom_sf"/>
</dbReference>
<dbReference type="SUPFAM" id="SSF53300">
    <property type="entry name" value="vWA-like"/>
    <property type="match status" value="1"/>
</dbReference>
<evidence type="ECO:0000313" key="4">
    <source>
        <dbReference type="EMBL" id="AUG58067.1"/>
    </source>
</evidence>
<dbReference type="AlphaFoldDB" id="A0A2K9E2T6"/>
<dbReference type="InterPro" id="IPR002035">
    <property type="entry name" value="VWF_A"/>
</dbReference>
<keyword evidence="5" id="KW-1185">Reference proteome</keyword>
<dbReference type="EMBL" id="CP025197">
    <property type="protein sequence ID" value="AUG58067.1"/>
    <property type="molecule type" value="Genomic_DNA"/>
</dbReference>
<evidence type="ECO:0000259" key="3">
    <source>
        <dbReference type="PROSITE" id="PS50234"/>
    </source>
</evidence>
<name>A0A2K9E2T6_9FIRM</name>
<dbReference type="GO" id="GO:0016798">
    <property type="term" value="F:hydrolase activity, acting on glycosyl bonds"/>
    <property type="evidence" value="ECO:0007669"/>
    <property type="project" value="InterPro"/>
</dbReference>
<keyword evidence="2" id="KW-0812">Transmembrane</keyword>
<keyword evidence="1" id="KW-0378">Hydrolase</keyword>
<sequence length="864" mass="95873">MRKKIYFCIAIQFVLYIILQSFLGVSLFYGGKVYAAPGDPGIELVKNGNFDFYFNHWRFKYNSVLGAKAYNIISPKNFTRSAVTGIYNTGHTDWAIQFFQNDIPLKKSYKYVLTFDAFSTIPRKIAVELKNPVTGEKYFSKIESLGTKNKKYRMEFIMASTDNPEAQLVFNMGSIEDQIINEFHEVTITQISLKEEEMKKKEDMDTEVQSSLALSRTVKEEVEFGDTENMKIAQEGSFLIPLSTKTENSKEIVLALDNSGAFNSYYEEINSPFNYGIYASEKLNFQGLFAYVNGNTYSKDFVDLTNEITITGTCASFTHYIEGEYDINEIKTISEPVEMPHFFGSLVEEALENAQVFDPEDFPDDAAVPMPGQPEVHIRYEPSQNNFRIVANNKATFYIDSSMYFKANLIISLDEVVIKNISGSFLVADGDISIQGNNLLPAGPDERVFVYSIGGNIRFQTSFSTLYGIAYAPGIAENPNSGNVILQGINNDIYGSLAAKNISFEGQNTQFNYGLEGIAEIIERHFQSPNNANLIKKAAKELVDKFTGTKTKMGIIQYTGSANDNDFKLYDLSEESNAMLLKDKIDGFDLGASGESNMGDALRRANYMLAGSGSGENSSKQIIVLTGSAPNKWTSSNGEKTIPKLDDGPAVHLAGDGTSDSDGSSLEYAKTVGEIVNENDIEAVFVNFSQDRIEEKIEKIAVSSGAKKVLNTDKHFYTADSITELGDIFDIVSSYFSENAATALILADIEYEALLPEGVFVVEVPENMEVSTVNVDGVQRSKVKGIIKDVNLSSTDGIEYKIPEHSFDIKVRFLKPGEVVFSGEDELIRYIFKLEGAGGEDMTKTIEENFGGLTVYVKMTIDIS</sequence>
<dbReference type="Pfam" id="PF00092">
    <property type="entry name" value="VWA"/>
    <property type="match status" value="1"/>
</dbReference>